<proteinExistence type="predicted"/>
<evidence type="ECO:0000313" key="1">
    <source>
        <dbReference type="EMBL" id="WCO00289.1"/>
    </source>
</evidence>
<dbReference type="EMBL" id="CP116221">
    <property type="protein sequence ID" value="WCO00289.1"/>
    <property type="molecule type" value="Genomic_DNA"/>
</dbReference>
<dbReference type="RefSeq" id="WP_249997470.1">
    <property type="nucleotide sequence ID" value="NZ_CP116221.1"/>
</dbReference>
<name>A0ABY7RTN1_9FLAO</name>
<sequence length="68" mass="8170">MKQELDKEHISLLPNINWTNDPTHPIFIKFQDNLVFILGMQIRQKQHFSNLKQEIQEPLELLKNKKCN</sequence>
<organism evidence="1 2">
    <name type="scientific">Psychroserpens ponticola</name>
    <dbReference type="NCBI Taxonomy" id="2932268"/>
    <lineage>
        <taxon>Bacteria</taxon>
        <taxon>Pseudomonadati</taxon>
        <taxon>Bacteroidota</taxon>
        <taxon>Flavobacteriia</taxon>
        <taxon>Flavobacteriales</taxon>
        <taxon>Flavobacteriaceae</taxon>
        <taxon>Psychroserpens</taxon>
    </lineage>
</organism>
<keyword evidence="2" id="KW-1185">Reference proteome</keyword>
<dbReference type="Proteomes" id="UP001202717">
    <property type="component" value="Chromosome"/>
</dbReference>
<accession>A0ABY7RTN1</accession>
<gene>
    <name evidence="1" type="ORF">MUN68_009410</name>
</gene>
<evidence type="ECO:0000313" key="2">
    <source>
        <dbReference type="Proteomes" id="UP001202717"/>
    </source>
</evidence>
<reference evidence="1 2" key="1">
    <citation type="submission" date="2023-01" db="EMBL/GenBank/DDBJ databases">
        <title>Psychroserpens ponticola sp. nov., isolated from seawater.</title>
        <authorList>
            <person name="Kristyanto S."/>
            <person name="Jung J."/>
            <person name="Kim J.M."/>
            <person name="Jeon C.O."/>
        </authorList>
    </citation>
    <scope>NUCLEOTIDE SEQUENCE [LARGE SCALE GENOMIC DNA]</scope>
    <source>
        <strain evidence="1 2">MSW6</strain>
    </source>
</reference>
<protein>
    <submittedName>
        <fullName evidence="1">Uncharacterized protein</fullName>
    </submittedName>
</protein>